<dbReference type="OrthoDB" id="9994780at2759"/>
<dbReference type="InterPro" id="IPR010504">
    <property type="entry name" value="AH_dom"/>
</dbReference>
<protein>
    <recommendedName>
        <fullName evidence="3">AH domain-containing protein</fullName>
    </recommendedName>
</protein>
<evidence type="ECO:0000313" key="5">
    <source>
        <dbReference type="Proteomes" id="UP000001307"/>
    </source>
</evidence>
<evidence type="ECO:0000313" key="4">
    <source>
        <dbReference type="EMBL" id="CBY14053.1"/>
    </source>
</evidence>
<feature type="domain" description="AH" evidence="3">
    <location>
        <begin position="234"/>
        <end position="433"/>
    </location>
</feature>
<dbReference type="AlphaFoldDB" id="E4XWJ8"/>
<keyword evidence="1" id="KW-0175">Coiled coil</keyword>
<feature type="region of interest" description="Disordered" evidence="2">
    <location>
        <begin position="559"/>
        <end position="598"/>
    </location>
</feature>
<accession>E4XWJ8</accession>
<dbReference type="PROSITE" id="PS50870">
    <property type="entry name" value="AH"/>
    <property type="match status" value="1"/>
</dbReference>
<feature type="compositionally biased region" description="Polar residues" evidence="2">
    <location>
        <begin position="158"/>
        <end position="169"/>
    </location>
</feature>
<dbReference type="EMBL" id="FN653245">
    <property type="protein sequence ID" value="CBY14053.1"/>
    <property type="molecule type" value="Genomic_DNA"/>
</dbReference>
<evidence type="ECO:0000256" key="1">
    <source>
        <dbReference type="SAM" id="Coils"/>
    </source>
</evidence>
<sequence length="598" mass="66296">MSIGSRLAGASPNFGAGYPQNNGFGQQQNQSPYGHQQNQSPYGQQNQQSAFNSPHSQPPRVVPNGGYNTPNSTGIIPPSQVTPNRASPASYASTPSHSFNPPTQSSVNSPYGYGNGSTSSYNSPHQSPYPQQQQHHQQHNLPRPGYGSPGYGQGYSAVPNQQYGNQSVSGGVYGRQPLTQGLVGQITSVVAGKVNTEYAEKALQKSIDLKDWGLKTYRCTKQMYNERTGKGTRTVDFQLDEKIQKIKNTKARYTRLLELTSALSGQLQTIKGTHKAMSEVFNDLTRQQPELMGELSVNGSVYHHITDQSDTLIKVLSSFADSLKTLVTQTIQDSLDTITNYERCRVEYDAYRNQLEELQMTQRNAMSGKVRETQLKMDQARTTYEQKRSDVGVKLELLDENRIKVMKQQCLLLHSATVAYFNGSYEKVRETVKVLERYQQDREEEIPSFLEHDNYGNDTNRPKMPRPKTGLRLAGQADRSGTPPCGGRTPVDDAPAQMYDMLGEPIMPQEQRVATPPIHGVNIVGTYNSAPAADLFSAHNSKPATPDPTNGVHIVGIISHDDKENQEQPRAQEAQLISTENEEPEKDELSLQFKEASI</sequence>
<dbReference type="PANTHER" id="PTHR12141:SF5">
    <property type="entry name" value="ARFAPTIN"/>
    <property type="match status" value="1"/>
</dbReference>
<dbReference type="Gene3D" id="1.20.1270.60">
    <property type="entry name" value="Arfaptin homology (AH) domain/BAR domain"/>
    <property type="match status" value="1"/>
</dbReference>
<dbReference type="Proteomes" id="UP000001307">
    <property type="component" value="Unassembled WGS sequence"/>
</dbReference>
<dbReference type="Pfam" id="PF06456">
    <property type="entry name" value="Arfaptin"/>
    <property type="match status" value="1"/>
</dbReference>
<dbReference type="GO" id="GO:0005543">
    <property type="term" value="F:phospholipid binding"/>
    <property type="evidence" value="ECO:0007669"/>
    <property type="project" value="TreeGrafter"/>
</dbReference>
<dbReference type="InParanoid" id="E4XWJ8"/>
<feature type="compositionally biased region" description="Polar residues" evidence="2">
    <location>
        <begin position="66"/>
        <end position="107"/>
    </location>
</feature>
<feature type="region of interest" description="Disordered" evidence="2">
    <location>
        <begin position="451"/>
        <end position="490"/>
    </location>
</feature>
<evidence type="ECO:0000256" key="2">
    <source>
        <dbReference type="SAM" id="MobiDB-lite"/>
    </source>
</evidence>
<dbReference type="InterPro" id="IPR030798">
    <property type="entry name" value="Arfaptin_fam"/>
</dbReference>
<reference evidence="4 5" key="1">
    <citation type="journal article" date="2010" name="Science">
        <title>Plasticity of animal genome architecture unmasked by rapid evolution of a pelagic tunicate.</title>
        <authorList>
            <person name="Denoeud F."/>
            <person name="Henriet S."/>
            <person name="Mungpakdee S."/>
            <person name="Aury J.M."/>
            <person name="Da Silva C."/>
            <person name="Brinkmann H."/>
            <person name="Mikhaleva J."/>
            <person name="Olsen L.C."/>
            <person name="Jubin C."/>
            <person name="Canestro C."/>
            <person name="Bouquet J.M."/>
            <person name="Danks G."/>
            <person name="Poulain J."/>
            <person name="Campsteijn C."/>
            <person name="Adamski M."/>
            <person name="Cross I."/>
            <person name="Yadetie F."/>
            <person name="Muffato M."/>
            <person name="Louis A."/>
            <person name="Butcher S."/>
            <person name="Tsagkogeorga G."/>
            <person name="Konrad A."/>
            <person name="Singh S."/>
            <person name="Jensen M.F."/>
            <person name="Cong E.H."/>
            <person name="Eikeseth-Otteraa H."/>
            <person name="Noel B."/>
            <person name="Anthouard V."/>
            <person name="Porcel B.M."/>
            <person name="Kachouri-Lafond R."/>
            <person name="Nishino A."/>
            <person name="Ugolini M."/>
            <person name="Chourrout P."/>
            <person name="Nishida H."/>
            <person name="Aasland R."/>
            <person name="Huzurbazar S."/>
            <person name="Westhof E."/>
            <person name="Delsuc F."/>
            <person name="Lehrach H."/>
            <person name="Reinhardt R."/>
            <person name="Weissenbach J."/>
            <person name="Roy S.W."/>
            <person name="Artiguenave F."/>
            <person name="Postlethwait J.H."/>
            <person name="Manak J.R."/>
            <person name="Thompson E.M."/>
            <person name="Jaillon O."/>
            <person name="Du Pasquier L."/>
            <person name="Boudinot P."/>
            <person name="Liberles D.A."/>
            <person name="Volff J.N."/>
            <person name="Philippe H."/>
            <person name="Lenhard B."/>
            <person name="Roest Crollius H."/>
            <person name="Wincker P."/>
            <person name="Chourrout D."/>
        </authorList>
    </citation>
    <scope>NUCLEOTIDE SEQUENCE [LARGE SCALE GENOMIC DNA]</scope>
</reference>
<feature type="coiled-coil region" evidence="1">
    <location>
        <begin position="341"/>
        <end position="390"/>
    </location>
</feature>
<dbReference type="SUPFAM" id="SSF103657">
    <property type="entry name" value="BAR/IMD domain-like"/>
    <property type="match status" value="1"/>
</dbReference>
<evidence type="ECO:0000259" key="3">
    <source>
        <dbReference type="PROSITE" id="PS50870"/>
    </source>
</evidence>
<feature type="region of interest" description="Disordered" evidence="2">
    <location>
        <begin position="1"/>
        <end position="169"/>
    </location>
</feature>
<gene>
    <name evidence="4" type="ORF">GSOID_T00007018001</name>
</gene>
<name>E4XWJ8_OIKDI</name>
<dbReference type="PANTHER" id="PTHR12141">
    <property type="entry name" value="ARFAPTIN-RELATED"/>
    <property type="match status" value="1"/>
</dbReference>
<dbReference type="GO" id="GO:0032588">
    <property type="term" value="C:trans-Golgi network membrane"/>
    <property type="evidence" value="ECO:0007669"/>
    <property type="project" value="TreeGrafter"/>
</dbReference>
<dbReference type="GO" id="GO:0034315">
    <property type="term" value="P:regulation of Arp2/3 complex-mediated actin nucleation"/>
    <property type="evidence" value="ECO:0007669"/>
    <property type="project" value="TreeGrafter"/>
</dbReference>
<organism evidence="4 5">
    <name type="scientific">Oikopleura dioica</name>
    <name type="common">Tunicate</name>
    <dbReference type="NCBI Taxonomy" id="34765"/>
    <lineage>
        <taxon>Eukaryota</taxon>
        <taxon>Metazoa</taxon>
        <taxon>Chordata</taxon>
        <taxon>Tunicata</taxon>
        <taxon>Appendicularia</taxon>
        <taxon>Copelata</taxon>
        <taxon>Oikopleuridae</taxon>
        <taxon>Oikopleura</taxon>
    </lineage>
</organism>
<feature type="compositionally biased region" description="Low complexity" evidence="2">
    <location>
        <begin position="108"/>
        <end position="135"/>
    </location>
</feature>
<dbReference type="GO" id="GO:0019904">
    <property type="term" value="F:protein domain specific binding"/>
    <property type="evidence" value="ECO:0007669"/>
    <property type="project" value="InterPro"/>
</dbReference>
<keyword evidence="5" id="KW-1185">Reference proteome</keyword>
<dbReference type="GO" id="GO:0006886">
    <property type="term" value="P:intracellular protein transport"/>
    <property type="evidence" value="ECO:0007669"/>
    <property type="project" value="TreeGrafter"/>
</dbReference>
<feature type="compositionally biased region" description="Low complexity" evidence="2">
    <location>
        <begin position="20"/>
        <end position="49"/>
    </location>
</feature>
<dbReference type="InterPro" id="IPR027267">
    <property type="entry name" value="AH/BAR_dom_sf"/>
</dbReference>
<dbReference type="SMART" id="SM01015">
    <property type="entry name" value="Arfaptin"/>
    <property type="match status" value="1"/>
</dbReference>
<proteinExistence type="predicted"/>